<dbReference type="GO" id="GO:0003993">
    <property type="term" value="F:acid phosphatase activity"/>
    <property type="evidence" value="ECO:0007669"/>
    <property type="project" value="InterPro"/>
</dbReference>
<dbReference type="Pfam" id="PF00149">
    <property type="entry name" value="Metallophos"/>
    <property type="match status" value="1"/>
</dbReference>
<dbReference type="PANTHER" id="PTHR22953:SF153">
    <property type="entry name" value="PURPLE ACID PHOSPHATASE"/>
    <property type="match status" value="1"/>
</dbReference>
<keyword evidence="5" id="KW-1185">Reference proteome</keyword>
<dbReference type="PANTHER" id="PTHR22953">
    <property type="entry name" value="ACID PHOSPHATASE RELATED"/>
    <property type="match status" value="1"/>
</dbReference>
<evidence type="ECO:0000259" key="3">
    <source>
        <dbReference type="PROSITE" id="PS50853"/>
    </source>
</evidence>
<dbReference type="EMBL" id="CP003346">
    <property type="protein sequence ID" value="AGA80024.1"/>
    <property type="molecule type" value="Genomic_DNA"/>
</dbReference>
<protein>
    <submittedName>
        <fullName evidence="4">Putative phosphohydrolase</fullName>
    </submittedName>
</protein>
<dbReference type="eggNOG" id="COG1409">
    <property type="taxonomic scope" value="Bacteria"/>
</dbReference>
<dbReference type="Gene3D" id="2.60.40.10">
    <property type="entry name" value="Immunoglobulins"/>
    <property type="match status" value="1"/>
</dbReference>
<dbReference type="HOGENOM" id="CLU_509784_0_0_10"/>
<dbReference type="Gene3D" id="3.60.21.10">
    <property type="match status" value="1"/>
</dbReference>
<keyword evidence="4" id="KW-0378">Hydrolase</keyword>
<dbReference type="InterPro" id="IPR039331">
    <property type="entry name" value="PAPs-like"/>
</dbReference>
<reference evidence="5" key="1">
    <citation type="submission" date="2012-02" db="EMBL/GenBank/DDBJ databases">
        <title>The complete genome of Echinicola vietnamensis DSM 17526.</title>
        <authorList>
            <person name="Lucas S."/>
            <person name="Copeland A."/>
            <person name="Lapidus A."/>
            <person name="Glavina del Rio T."/>
            <person name="Dalin E."/>
            <person name="Tice H."/>
            <person name="Bruce D."/>
            <person name="Goodwin L."/>
            <person name="Pitluck S."/>
            <person name="Peters L."/>
            <person name="Ovchinnikova G."/>
            <person name="Teshima H."/>
            <person name="Kyrpides N."/>
            <person name="Mavromatis K."/>
            <person name="Ivanova N."/>
            <person name="Brettin T."/>
            <person name="Detter J.C."/>
            <person name="Han C."/>
            <person name="Larimer F."/>
            <person name="Land M."/>
            <person name="Hauser L."/>
            <person name="Markowitz V."/>
            <person name="Cheng J.-F."/>
            <person name="Hugenholtz P."/>
            <person name="Woyke T."/>
            <person name="Wu D."/>
            <person name="Brambilla E."/>
            <person name="Klenk H.-P."/>
            <person name="Eisen J.A."/>
        </authorList>
    </citation>
    <scope>NUCLEOTIDE SEQUENCE [LARGE SCALE GENOMIC DNA]</scope>
    <source>
        <strain evidence="5">DSM 17526 / LMG 23754 / KMM 6221</strain>
    </source>
</reference>
<dbReference type="Proteomes" id="UP000010796">
    <property type="component" value="Chromosome"/>
</dbReference>
<accession>L0G1G5</accession>
<proteinExistence type="predicted"/>
<feature type="domain" description="Fibronectin type-III" evidence="3">
    <location>
        <begin position="28"/>
        <end position="119"/>
    </location>
</feature>
<feature type="signal peptide" evidence="2">
    <location>
        <begin position="1"/>
        <end position="27"/>
    </location>
</feature>
<dbReference type="KEGG" id="evi:Echvi_3812"/>
<dbReference type="Gene3D" id="2.60.40.380">
    <property type="entry name" value="Purple acid phosphatase-like, N-terminal"/>
    <property type="match status" value="1"/>
</dbReference>
<organism evidence="4 5">
    <name type="scientific">Echinicola vietnamensis (strain DSM 17526 / LMG 23754 / KMM 6221)</name>
    <dbReference type="NCBI Taxonomy" id="926556"/>
    <lineage>
        <taxon>Bacteria</taxon>
        <taxon>Pseudomonadati</taxon>
        <taxon>Bacteroidota</taxon>
        <taxon>Cytophagia</taxon>
        <taxon>Cytophagales</taxon>
        <taxon>Cyclobacteriaceae</taxon>
        <taxon>Echinicola</taxon>
    </lineage>
</organism>
<keyword evidence="1 2" id="KW-0732">Signal</keyword>
<dbReference type="SUPFAM" id="SSF56300">
    <property type="entry name" value="Metallo-dependent phosphatases"/>
    <property type="match status" value="1"/>
</dbReference>
<dbReference type="Pfam" id="PF25788">
    <property type="entry name" value="Ig_Rha78A_N"/>
    <property type="match status" value="1"/>
</dbReference>
<dbReference type="CDD" id="cd00063">
    <property type="entry name" value="FN3"/>
    <property type="match status" value="1"/>
</dbReference>
<evidence type="ECO:0000313" key="5">
    <source>
        <dbReference type="Proteomes" id="UP000010796"/>
    </source>
</evidence>
<feature type="chain" id="PRO_5003942215" evidence="2">
    <location>
        <begin position="28"/>
        <end position="547"/>
    </location>
</feature>
<evidence type="ECO:0000313" key="4">
    <source>
        <dbReference type="EMBL" id="AGA80024.1"/>
    </source>
</evidence>
<dbReference type="SUPFAM" id="SSF49363">
    <property type="entry name" value="Purple acid phosphatase, N-terminal domain"/>
    <property type="match status" value="1"/>
</dbReference>
<gene>
    <name evidence="4" type="ordered locus">Echvi_3812</name>
</gene>
<dbReference type="GO" id="GO:0046872">
    <property type="term" value="F:metal ion binding"/>
    <property type="evidence" value="ECO:0007669"/>
    <property type="project" value="InterPro"/>
</dbReference>
<dbReference type="PROSITE" id="PS50853">
    <property type="entry name" value="FN3"/>
    <property type="match status" value="1"/>
</dbReference>
<dbReference type="Pfam" id="PF16656">
    <property type="entry name" value="Pur_ac_phosph_N"/>
    <property type="match status" value="1"/>
</dbReference>
<dbReference type="CDD" id="cd00838">
    <property type="entry name" value="MPP_superfamily"/>
    <property type="match status" value="1"/>
</dbReference>
<dbReference type="PATRIC" id="fig|926556.3.peg.4010"/>
<dbReference type="STRING" id="926556.Echvi_3812"/>
<evidence type="ECO:0000256" key="1">
    <source>
        <dbReference type="ARBA" id="ARBA00022729"/>
    </source>
</evidence>
<dbReference type="InterPro" id="IPR008963">
    <property type="entry name" value="Purple_acid_Pase-like_N"/>
</dbReference>
<evidence type="ECO:0000256" key="2">
    <source>
        <dbReference type="SAM" id="SignalP"/>
    </source>
</evidence>
<dbReference type="InterPro" id="IPR004843">
    <property type="entry name" value="Calcineurin-like_PHP"/>
</dbReference>
<name>L0G1G5_ECHVK</name>
<sequence length="547" mass="62979">MMKYHFPYVMKAALALLSIIISMPSLAQQIDIQPYLQDVTPHSAVVMWQTDFGDESTVEWGETVDLGNTSQGESLDVNFTEARVHEVRVEGLKKFTTYYYRVRTGDAVSDVFQFKTPPFASDHRSFNMIAMSDMQIDGNAPEKFREVVNDGILAYLDDQFEGNVPENLGLVLIPGDLVQNGATYHQWKDHFFDPAKDLFSQVPVYPVLGNHENQSVFYFKYFSLPKNGSPEYAENWWYKDYGNIRVLGLNSNVEDGIGGSKYQLAWLDKVLAETAGIDEIDFVFAQMHHPHKSELWIPGESDFSGEVVHKLEAFTEKTGKPSVHFFGHTHGYSRGQSKDHKHLWVNVASAGGAIDNWGEFEGRDYDEFTVTQDEYGFVMVEVDANPSNPNFTVKRISRGNQYHARNNELTDSITVWKYEQKPQPPQGIYPKNEQVSPKGLVLKASDFSSDRKSAIHAASNWQISTDKDFSKPLMDSWKQHENWYFNENQQKDDDLRDEEVFKLLKPRTTYYWRVRYRDQNLNWSDWSSICSFEVLIEKRSPQHEPGE</sequence>
<dbReference type="InterPro" id="IPR003961">
    <property type="entry name" value="FN3_dom"/>
</dbReference>
<dbReference type="InterPro" id="IPR013783">
    <property type="entry name" value="Ig-like_fold"/>
</dbReference>
<dbReference type="RefSeq" id="WP_015267566.1">
    <property type="nucleotide sequence ID" value="NC_019904.1"/>
</dbReference>
<dbReference type="InterPro" id="IPR029052">
    <property type="entry name" value="Metallo-depent_PP-like"/>
</dbReference>
<dbReference type="AlphaFoldDB" id="L0G1G5"/>
<dbReference type="InterPro" id="IPR015914">
    <property type="entry name" value="PAPs_N"/>
</dbReference>